<accession>A0A556UXU9</accession>
<dbReference type="GO" id="GO:0016740">
    <property type="term" value="F:transferase activity"/>
    <property type="evidence" value="ECO:0007669"/>
    <property type="project" value="UniProtKB-KW"/>
</dbReference>
<keyword evidence="1" id="KW-0808">Transferase</keyword>
<dbReference type="SUPFAM" id="SSF52540">
    <property type="entry name" value="P-loop containing nucleoside triphosphate hydrolases"/>
    <property type="match status" value="1"/>
</dbReference>
<gene>
    <name evidence="1" type="ORF">Baya_9656</name>
</gene>
<dbReference type="Gene3D" id="3.40.50.300">
    <property type="entry name" value="P-loop containing nucleotide triphosphate hydrolases"/>
    <property type="match status" value="1"/>
</dbReference>
<dbReference type="Proteomes" id="UP000319801">
    <property type="component" value="Unassembled WGS sequence"/>
</dbReference>
<reference evidence="1 2" key="1">
    <citation type="journal article" date="2019" name="Genome Biol. Evol.">
        <title>Whole-Genome Sequencing of the Giant Devil Catfish, Bagarius yarrelli.</title>
        <authorList>
            <person name="Jiang W."/>
            <person name="Lv Y."/>
            <person name="Cheng L."/>
            <person name="Yang K."/>
            <person name="Chao B."/>
            <person name="Wang X."/>
            <person name="Li Y."/>
            <person name="Pan X."/>
            <person name="You X."/>
            <person name="Zhang Y."/>
            <person name="Yang J."/>
            <person name="Li J."/>
            <person name="Zhang X."/>
            <person name="Liu S."/>
            <person name="Sun C."/>
            <person name="Yang J."/>
            <person name="Shi Q."/>
        </authorList>
    </citation>
    <scope>NUCLEOTIDE SEQUENCE [LARGE SCALE GENOMIC DNA]</scope>
    <source>
        <strain evidence="1">JWS20170419001</strain>
        <tissue evidence="1">Muscle</tissue>
    </source>
</reference>
<proteinExistence type="predicted"/>
<organism evidence="1 2">
    <name type="scientific">Bagarius yarrelli</name>
    <name type="common">Goonch</name>
    <name type="synonym">Bagrus yarrelli</name>
    <dbReference type="NCBI Taxonomy" id="175774"/>
    <lineage>
        <taxon>Eukaryota</taxon>
        <taxon>Metazoa</taxon>
        <taxon>Chordata</taxon>
        <taxon>Craniata</taxon>
        <taxon>Vertebrata</taxon>
        <taxon>Euteleostomi</taxon>
        <taxon>Actinopterygii</taxon>
        <taxon>Neopterygii</taxon>
        <taxon>Teleostei</taxon>
        <taxon>Ostariophysi</taxon>
        <taxon>Siluriformes</taxon>
        <taxon>Sisoridae</taxon>
        <taxon>Sisorinae</taxon>
        <taxon>Bagarius</taxon>
    </lineage>
</organism>
<dbReference type="OrthoDB" id="8830513at2759"/>
<evidence type="ECO:0000313" key="2">
    <source>
        <dbReference type="Proteomes" id="UP000319801"/>
    </source>
</evidence>
<name>A0A556UXU9_BAGYA</name>
<protein>
    <submittedName>
        <fullName evidence="1">Sulfotransferase 6B1</fullName>
    </submittedName>
</protein>
<comment type="caution">
    <text evidence="1">The sequence shown here is derived from an EMBL/GenBank/DDBJ whole genome shotgun (WGS) entry which is preliminary data.</text>
</comment>
<evidence type="ECO:0000313" key="1">
    <source>
        <dbReference type="EMBL" id="TSP25431.1"/>
    </source>
</evidence>
<dbReference type="EMBL" id="VCAZ01000074">
    <property type="protein sequence ID" value="TSP25431.1"/>
    <property type="molecule type" value="Genomic_DNA"/>
</dbReference>
<dbReference type="InterPro" id="IPR027417">
    <property type="entry name" value="P-loop_NTPase"/>
</dbReference>
<sequence length="145" mass="16764">MQSLQPVEGHHTNMNSFPSNLWSRVEMAKSMKEEEKLYRYKGVLYPVIISPEKNLRALETVEARHDDILLVAYPKCGFNWTVAILRKIVTAGTGEKIENRMPPLLEFFGPEMLQDLSENVRNVAQFLGFTLTDVEVQTYRRGEYI</sequence>
<keyword evidence="2" id="KW-1185">Reference proteome</keyword>
<dbReference type="AlphaFoldDB" id="A0A556UXU9"/>